<organism evidence="1 2">
    <name type="scientific">Porphyromonas pasteri</name>
    <dbReference type="NCBI Taxonomy" id="1583331"/>
    <lineage>
        <taxon>Bacteria</taxon>
        <taxon>Pseudomonadati</taxon>
        <taxon>Bacteroidota</taxon>
        <taxon>Bacteroidia</taxon>
        <taxon>Bacteroidales</taxon>
        <taxon>Porphyromonadaceae</taxon>
        <taxon>Porphyromonas</taxon>
    </lineage>
</organism>
<evidence type="ECO:0000313" key="1">
    <source>
        <dbReference type="EMBL" id="GGM45241.1"/>
    </source>
</evidence>
<protein>
    <submittedName>
        <fullName evidence="1">Uncharacterized protein</fullName>
    </submittedName>
</protein>
<dbReference type="PROSITE" id="PS51257">
    <property type="entry name" value="PROKAR_LIPOPROTEIN"/>
    <property type="match status" value="1"/>
</dbReference>
<dbReference type="EMBL" id="BMPU01000001">
    <property type="protein sequence ID" value="GGM45241.1"/>
    <property type="molecule type" value="Genomic_DNA"/>
</dbReference>
<accession>A0ABQ2H5D0</accession>
<comment type="caution">
    <text evidence="1">The sequence shown here is derived from an EMBL/GenBank/DDBJ whole genome shotgun (WGS) entry which is preliminary data.</text>
</comment>
<sequence>MKYGYRPALGALFFLALVACKGTGSVTTERDRLLYEAVEDQINAWEESTSEQPTQAALSELRQITLEYDSTNIAEADRPKFKALEERLQGLKARYLDGAAPEVHSGGATSIASVRELLLTQPTRYPVYLYAGDTLSLKAQSEEVVQLSLINYDKRQTMHHWSGRTVEQSIIIPHKAIYLVEVSPTASRQYTGLQLSYRSMQHSHPRVKQAKKVGKKGDFLASSEESLKTKSVFEEPRKITLRGQLKAAFSGHYRSIITVAVPPKTQALLYSLRISSNERTESSDGTFPERLQTSYSKHKVFGLTLYEREGGRGRNSLVNLILGDTRPPREENAYCNFYVFKSRSDAKRWQDGTAGGANFSYDVDQSQQGTQSCNGRLIPAKGQSNVYLGFENERFRYDTYIWLEVVSLSETTSYTTPTYSINKR</sequence>
<name>A0ABQ2H5D0_9PORP</name>
<evidence type="ECO:0000313" key="2">
    <source>
        <dbReference type="Proteomes" id="UP000653477"/>
    </source>
</evidence>
<dbReference type="Proteomes" id="UP000653477">
    <property type="component" value="Unassembled WGS sequence"/>
</dbReference>
<proteinExistence type="predicted"/>
<gene>
    <name evidence="1" type="ORF">GCM10007088_00140</name>
</gene>
<keyword evidence="2" id="KW-1185">Reference proteome</keyword>
<dbReference type="RefSeq" id="WP_188807027.1">
    <property type="nucleotide sequence ID" value="NZ_BMPU01000001.1"/>
</dbReference>
<reference evidence="2" key="1">
    <citation type="journal article" date="2019" name="Int. J. Syst. Evol. Microbiol.">
        <title>The Global Catalogue of Microorganisms (GCM) 10K type strain sequencing project: providing services to taxonomists for standard genome sequencing and annotation.</title>
        <authorList>
            <consortium name="The Broad Institute Genomics Platform"/>
            <consortium name="The Broad Institute Genome Sequencing Center for Infectious Disease"/>
            <person name="Wu L."/>
            <person name="Ma J."/>
        </authorList>
    </citation>
    <scope>NUCLEOTIDE SEQUENCE [LARGE SCALE GENOMIC DNA]</scope>
    <source>
        <strain evidence="2">JCM 30531</strain>
    </source>
</reference>